<proteinExistence type="predicted"/>
<dbReference type="InterPro" id="IPR012337">
    <property type="entry name" value="RNaseH-like_sf"/>
</dbReference>
<dbReference type="EMBL" id="JOJR01002050">
    <property type="protein sequence ID" value="RCN29253.1"/>
    <property type="molecule type" value="Genomic_DNA"/>
</dbReference>
<dbReference type="InterPro" id="IPR036397">
    <property type="entry name" value="RNaseH_sf"/>
</dbReference>
<sequence>MSTKPVACQIRYVPTDSNPADCATRGIPSKDFSSHIWWKGPQFLSQQEETWSLNTPFSITIDTTREPEPETIPTELLEIERLFKSNQTNGSEINVDPCEETPKRNGRKGTVVNHITTEKSQTMTLPLMSSWLQTKRAMAIVLKFIKVKILKNVSNHNKNKLQESIPELSIDIAFPLNEPTPKDLQAAEKCLIRMAQNQHILKSNKYTNLNVILEPDGILRCYGRLQNSELPEETKYPILLPPNHDITKLIIRDYHQKIGHQGVNGTLANIRTKYWIPTGRQAVRKVLNSCMICKKWNAKPYLYPDSPSLPRVRSTRSRPFENVGIDFAGPFLVRTSPDITAKVWICLFSCMVTRAVHLELVEGLSAEAFVNSLRRFVARRGAPTAIVSDNATNFKLAHEILLEQSNHNNIINSNNQINTFLSQNQIQWKFITPLSPWKGGFYERLVGMMKMCLRKLIGRRTLSMTNFQTLMTEIEAMINSRPLAYSGSTIDDSLVIRPIDFLIPQAKLGLLPEKEHDENDNDYTPTITTKTDSIQHLSETNNYLTKLWTMWREQYLLELRNLHEKRIRQRSFTRKTPKIGEVVLIMDNDVSRGSWPMGIVTTLLKGPDEEIREVELRTANREHIKRSINMLVPLELDTYTHDSYDCASHSRNEDQLAAANNTGSSSKSKNSQIREILPRRAKENYNNITLSQVKITLNEVVLRCNKETLYYTRNTETRVQYSKRCPHMGSCKGAKCAEITPNTLVKELNIANKFTGITYCTESCGGLGCSCGFPSSGCLFYRVYQVPLDHDIYEVFHCPTWTERAAVQFETTSWLQKRRTYRVELKPNVQKKLEDMYFELTSVAIPPLPILSETFLSSSTLVAKVAKGHSFSYACLGQDQVTTRRTNKSTIERCSIKDTCHSGSMEETDNKPRAESQIDSENPQQDSETPATNAVNPTDQQPNCLSPPVTVASPPGLMLPPQLGYGQPTIICPAMKTLHATLSSLHKDIIDLKKEVRMHRGAVEFLAEHMEACVNTAIKPEQVHAAVQAEEHPPPPADESSPNQQQPSDKPSSLSSSPPSCCVFCGAEHWATNCDIYPTLTSRRRSLMHQNRCERCLGPANHMVTACQPRSNCFYCKQAKRCFEMIKHHSTFCPYQFKM</sequence>
<dbReference type="AlphaFoldDB" id="A0A368FAW4"/>
<dbReference type="Pfam" id="PF18701">
    <property type="entry name" value="DUF5641"/>
    <property type="match status" value="1"/>
</dbReference>
<dbReference type="InterPro" id="IPR040676">
    <property type="entry name" value="DUF5641"/>
</dbReference>
<dbReference type="STRING" id="29170.A0A368FAW4"/>
<evidence type="ECO:0000256" key="1">
    <source>
        <dbReference type="SAM" id="MobiDB-lite"/>
    </source>
</evidence>
<evidence type="ECO:0000313" key="4">
    <source>
        <dbReference type="Proteomes" id="UP000252519"/>
    </source>
</evidence>
<protein>
    <submittedName>
        <fullName evidence="3">Integrase core domain protein</fullName>
    </submittedName>
</protein>
<dbReference type="OrthoDB" id="5844063at2759"/>
<dbReference type="Proteomes" id="UP000252519">
    <property type="component" value="Unassembled WGS sequence"/>
</dbReference>
<gene>
    <name evidence="3" type="ORF">ANCCAN_24991</name>
</gene>
<feature type="domain" description="Integrase catalytic" evidence="2">
    <location>
        <begin position="315"/>
        <end position="506"/>
    </location>
</feature>
<dbReference type="Pfam" id="PF07245">
    <property type="entry name" value="Phlebovirus_G2"/>
    <property type="match status" value="1"/>
</dbReference>
<organism evidence="3 4">
    <name type="scientific">Ancylostoma caninum</name>
    <name type="common">Dog hookworm</name>
    <dbReference type="NCBI Taxonomy" id="29170"/>
    <lineage>
        <taxon>Eukaryota</taxon>
        <taxon>Metazoa</taxon>
        <taxon>Ecdysozoa</taxon>
        <taxon>Nematoda</taxon>
        <taxon>Chromadorea</taxon>
        <taxon>Rhabditida</taxon>
        <taxon>Rhabditina</taxon>
        <taxon>Rhabditomorpha</taxon>
        <taxon>Strongyloidea</taxon>
        <taxon>Ancylostomatidae</taxon>
        <taxon>Ancylostomatinae</taxon>
        <taxon>Ancylostoma</taxon>
    </lineage>
</organism>
<dbReference type="PANTHER" id="PTHR47331">
    <property type="entry name" value="PHD-TYPE DOMAIN-CONTAINING PROTEIN"/>
    <property type="match status" value="1"/>
</dbReference>
<dbReference type="InterPro" id="IPR001584">
    <property type="entry name" value="Integrase_cat-core"/>
</dbReference>
<keyword evidence="4" id="KW-1185">Reference proteome</keyword>
<dbReference type="GO" id="GO:0015074">
    <property type="term" value="P:DNA integration"/>
    <property type="evidence" value="ECO:0007669"/>
    <property type="project" value="InterPro"/>
</dbReference>
<dbReference type="Gene3D" id="1.10.340.70">
    <property type="match status" value="1"/>
</dbReference>
<dbReference type="GO" id="GO:0003676">
    <property type="term" value="F:nucleic acid binding"/>
    <property type="evidence" value="ECO:0007669"/>
    <property type="project" value="InterPro"/>
</dbReference>
<accession>A0A368FAW4</accession>
<reference evidence="3 4" key="1">
    <citation type="submission" date="2014-10" db="EMBL/GenBank/DDBJ databases">
        <title>Draft genome of the hookworm Ancylostoma caninum.</title>
        <authorList>
            <person name="Mitreva M."/>
        </authorList>
    </citation>
    <scope>NUCLEOTIDE SEQUENCE [LARGE SCALE GENOMIC DNA]</scope>
    <source>
        <strain evidence="3 4">Baltimore</strain>
    </source>
</reference>
<feature type="region of interest" description="Disordered" evidence="1">
    <location>
        <begin position="1025"/>
        <end position="1056"/>
    </location>
</feature>
<dbReference type="InterPro" id="IPR041588">
    <property type="entry name" value="Integrase_H2C2"/>
</dbReference>
<feature type="region of interest" description="Disordered" evidence="1">
    <location>
        <begin position="899"/>
        <end position="955"/>
    </location>
</feature>
<dbReference type="PROSITE" id="PS50994">
    <property type="entry name" value="INTEGRASE"/>
    <property type="match status" value="1"/>
</dbReference>
<dbReference type="SUPFAM" id="SSF53098">
    <property type="entry name" value="Ribonuclease H-like"/>
    <property type="match status" value="1"/>
</dbReference>
<feature type="compositionally biased region" description="Polar residues" evidence="1">
    <location>
        <begin position="917"/>
        <end position="944"/>
    </location>
</feature>
<comment type="caution">
    <text evidence="3">The sequence shown here is derived from an EMBL/GenBank/DDBJ whole genome shotgun (WGS) entry which is preliminary data.</text>
</comment>
<dbReference type="Gene3D" id="3.30.420.10">
    <property type="entry name" value="Ribonuclease H-like superfamily/Ribonuclease H"/>
    <property type="match status" value="1"/>
</dbReference>
<evidence type="ECO:0000259" key="2">
    <source>
        <dbReference type="PROSITE" id="PS50994"/>
    </source>
</evidence>
<dbReference type="Pfam" id="PF17921">
    <property type="entry name" value="Integrase_H2C2"/>
    <property type="match status" value="1"/>
</dbReference>
<evidence type="ECO:0000313" key="3">
    <source>
        <dbReference type="EMBL" id="RCN29253.1"/>
    </source>
</evidence>
<dbReference type="InterPro" id="IPR009878">
    <property type="entry name" value="Phlebovirus_G2_fusion"/>
</dbReference>
<name>A0A368FAW4_ANCCA</name>
<feature type="compositionally biased region" description="Low complexity" evidence="1">
    <location>
        <begin position="1047"/>
        <end position="1056"/>
    </location>
</feature>